<evidence type="ECO:0000256" key="4">
    <source>
        <dbReference type="ARBA" id="ARBA00022840"/>
    </source>
</evidence>
<evidence type="ECO:0000256" key="5">
    <source>
        <dbReference type="SAM" id="MobiDB-lite"/>
    </source>
</evidence>
<dbReference type="InterPro" id="IPR000719">
    <property type="entry name" value="Prot_kinase_dom"/>
</dbReference>
<evidence type="ECO:0000256" key="3">
    <source>
        <dbReference type="ARBA" id="ARBA00022777"/>
    </source>
</evidence>
<organism evidence="7 8">
    <name type="scientific">Sphaerimonospora thailandensis</name>
    <dbReference type="NCBI Taxonomy" id="795644"/>
    <lineage>
        <taxon>Bacteria</taxon>
        <taxon>Bacillati</taxon>
        <taxon>Actinomycetota</taxon>
        <taxon>Actinomycetes</taxon>
        <taxon>Streptosporangiales</taxon>
        <taxon>Streptosporangiaceae</taxon>
        <taxon>Sphaerimonospora</taxon>
    </lineage>
</organism>
<dbReference type="PANTHER" id="PTHR43289">
    <property type="entry name" value="MITOGEN-ACTIVATED PROTEIN KINASE KINASE KINASE 20-RELATED"/>
    <property type="match status" value="1"/>
</dbReference>
<accession>A0A8J3RDM5</accession>
<dbReference type="InterPro" id="IPR008271">
    <property type="entry name" value="Ser/Thr_kinase_AS"/>
</dbReference>
<keyword evidence="4" id="KW-0067">ATP-binding</keyword>
<dbReference type="Proteomes" id="UP000610966">
    <property type="component" value="Unassembled WGS sequence"/>
</dbReference>
<evidence type="ECO:0000256" key="2">
    <source>
        <dbReference type="ARBA" id="ARBA00022741"/>
    </source>
</evidence>
<keyword evidence="3" id="KW-0418">Kinase</keyword>
<protein>
    <recommendedName>
        <fullName evidence="6">Protein kinase domain-containing protein</fullName>
    </recommendedName>
</protein>
<dbReference type="PANTHER" id="PTHR43289:SF34">
    <property type="entry name" value="SERINE_THREONINE-PROTEIN KINASE YBDM-RELATED"/>
    <property type="match status" value="1"/>
</dbReference>
<dbReference type="SMART" id="SM00220">
    <property type="entry name" value="S_TKc"/>
    <property type="match status" value="1"/>
</dbReference>
<dbReference type="GO" id="GO:0004674">
    <property type="term" value="F:protein serine/threonine kinase activity"/>
    <property type="evidence" value="ECO:0007669"/>
    <property type="project" value="TreeGrafter"/>
</dbReference>
<dbReference type="AlphaFoldDB" id="A0A8J3RDM5"/>
<dbReference type="Gene3D" id="3.30.200.20">
    <property type="entry name" value="Phosphorylase Kinase, domain 1"/>
    <property type="match status" value="1"/>
</dbReference>
<evidence type="ECO:0000313" key="8">
    <source>
        <dbReference type="Proteomes" id="UP000610966"/>
    </source>
</evidence>
<keyword evidence="2" id="KW-0547">Nucleotide-binding</keyword>
<dbReference type="GO" id="GO:0005524">
    <property type="term" value="F:ATP binding"/>
    <property type="evidence" value="ECO:0007669"/>
    <property type="project" value="UniProtKB-KW"/>
</dbReference>
<feature type="region of interest" description="Disordered" evidence="5">
    <location>
        <begin position="370"/>
        <end position="454"/>
    </location>
</feature>
<evidence type="ECO:0000256" key="1">
    <source>
        <dbReference type="ARBA" id="ARBA00022679"/>
    </source>
</evidence>
<dbReference type="InterPro" id="IPR011009">
    <property type="entry name" value="Kinase-like_dom_sf"/>
</dbReference>
<feature type="domain" description="Protein kinase" evidence="6">
    <location>
        <begin position="18"/>
        <end position="274"/>
    </location>
</feature>
<dbReference type="SUPFAM" id="SSF56112">
    <property type="entry name" value="Protein kinase-like (PK-like)"/>
    <property type="match status" value="1"/>
</dbReference>
<dbReference type="CDD" id="cd14014">
    <property type="entry name" value="STKc_PknB_like"/>
    <property type="match status" value="1"/>
</dbReference>
<dbReference type="RefSeq" id="WP_204017541.1">
    <property type="nucleotide sequence ID" value="NZ_BOOG01000041.1"/>
</dbReference>
<evidence type="ECO:0000313" key="7">
    <source>
        <dbReference type="EMBL" id="GIH71859.1"/>
    </source>
</evidence>
<dbReference type="Gene3D" id="1.10.510.10">
    <property type="entry name" value="Transferase(Phosphotransferase) domain 1"/>
    <property type="match status" value="1"/>
</dbReference>
<keyword evidence="8" id="KW-1185">Reference proteome</keyword>
<reference evidence="7" key="1">
    <citation type="submission" date="2021-01" db="EMBL/GenBank/DDBJ databases">
        <title>Whole genome shotgun sequence of Sphaerimonospora thailandensis NBRC 107569.</title>
        <authorList>
            <person name="Komaki H."/>
            <person name="Tamura T."/>
        </authorList>
    </citation>
    <scope>NUCLEOTIDE SEQUENCE</scope>
    <source>
        <strain evidence="7">NBRC 107569</strain>
    </source>
</reference>
<dbReference type="PROSITE" id="PS00108">
    <property type="entry name" value="PROTEIN_KINASE_ST"/>
    <property type="match status" value="1"/>
</dbReference>
<proteinExistence type="predicted"/>
<feature type="compositionally biased region" description="Pro residues" evidence="5">
    <location>
        <begin position="439"/>
        <end position="448"/>
    </location>
</feature>
<name>A0A8J3RDM5_9ACTN</name>
<dbReference type="Pfam" id="PF00069">
    <property type="entry name" value="Pkinase"/>
    <property type="match status" value="1"/>
</dbReference>
<gene>
    <name evidence="7" type="ORF">Mth01_41120</name>
</gene>
<feature type="compositionally biased region" description="Low complexity" evidence="5">
    <location>
        <begin position="388"/>
        <end position="437"/>
    </location>
</feature>
<feature type="region of interest" description="Disordered" evidence="5">
    <location>
        <begin position="270"/>
        <end position="298"/>
    </location>
</feature>
<comment type="caution">
    <text evidence="7">The sequence shown here is derived from an EMBL/GenBank/DDBJ whole genome shotgun (WGS) entry which is preliminary data.</text>
</comment>
<evidence type="ECO:0000259" key="6">
    <source>
        <dbReference type="PROSITE" id="PS50011"/>
    </source>
</evidence>
<dbReference type="PROSITE" id="PS50011">
    <property type="entry name" value="PROTEIN_KINASE_DOM"/>
    <property type="match status" value="1"/>
</dbReference>
<keyword evidence="1" id="KW-0808">Transferase</keyword>
<dbReference type="EMBL" id="BOOG01000041">
    <property type="protein sequence ID" value="GIH71859.1"/>
    <property type="molecule type" value="Genomic_DNA"/>
</dbReference>
<sequence>MSAPHPPEPGDPTQLGPYRIRGRIGEGGQGAVYLGETEAGKPVAVKLFHARFDLDSAARDDFIRELEVAKRVARFCTAQVLDFGIAGNRPYIVSEYVPGPSLHQVVNAEGPRSGSALERLAVATATALIALHDAGIVHRDLKPQNVLLGPDGPRVIDFGIARALVGDSMTTSQVVGTPAYMAPEQLTAGPLGLAVDVFAWASTIAFAASGRPPFGNDAIPAVITRILNEEPRLDGIEQPLRDLLAGCLAKDPQRRPSAREILDRLVGSAASPSVPTSVPFPVSTSGPPTGPMTEPGTAVGQVPRRARWIAAMSATGAVVVTGVALAVALLPGGDVTPSQPVGAEVPVRTPVVSAAVPETAVPVALETGMPADLVTPSPRVRVTRRPTTKPTAAPRPTTPATATQRPTAKPTPRATATHRPPAKPTTEPKPTTSSRPPAQTEPPRPSPAPTRLVELGPGHFTEYCVSIGWEWVEYRETPQPGAYCVKNKDKAATYLTQSQRDAGCRWRFNDPHAFHRFKGKSNYCYAYR</sequence>